<evidence type="ECO:0000256" key="6">
    <source>
        <dbReference type="ARBA" id="ARBA00023004"/>
    </source>
</evidence>
<evidence type="ECO:0000259" key="12">
    <source>
        <dbReference type="SMART" id="SM01060"/>
    </source>
</evidence>
<keyword evidence="11" id="KW-1133">Transmembrane helix</keyword>
<dbReference type="GO" id="GO:0020037">
    <property type="term" value="F:heme binding"/>
    <property type="evidence" value="ECO:0007669"/>
    <property type="project" value="InterPro"/>
</dbReference>
<sequence>MPPNQEKNAYAKERYSLRAVLNPRAMLAMAGIGAVVLGAATAFAWAGGLFSHRLTQTRIINTFEAVNGVHPGFRRNHTKGVCLAGTFQASGDAAAISDAVVFKPGTVPVFGRFALAGGMPRTPDTPSTVRSMALNFTTSNGEVWRTGMNDIPVLPVKDVQGFYDQVSTAKPGPNGKPDPAAFPAFLKKHPEAVQAIAIIKATPFSKGFADDRYESLNAFLFVDAAGKKTPVRWAMVPVEPFQPALKTAPSDQNFLFTDLERRLAKGPVQWHLIVTIGAPGDPTNDASKMWPKDRVKIDAGVLTVSALTAEEDGNCRDINFDPMMLPHGIQPSDDPLLSARSAAYSVSFRRRAGEPKSPSAVQPPARQGA</sequence>
<evidence type="ECO:0000256" key="8">
    <source>
        <dbReference type="PIRSR" id="PIRSR000296-1"/>
    </source>
</evidence>
<name>A0A846N2E3_9PROT</name>
<dbReference type="Gene3D" id="1.20.1280.120">
    <property type="match status" value="1"/>
</dbReference>
<dbReference type="InterPro" id="IPR020835">
    <property type="entry name" value="Catalase_sf"/>
</dbReference>
<keyword evidence="6 7" id="KW-0408">Iron</keyword>
<dbReference type="InterPro" id="IPR011614">
    <property type="entry name" value="Catalase_core"/>
</dbReference>
<dbReference type="PANTHER" id="PTHR11465">
    <property type="entry name" value="CATALASE"/>
    <property type="match status" value="1"/>
</dbReference>
<dbReference type="AlphaFoldDB" id="A0A846N2E3"/>
<keyword evidence="4 7" id="KW-0479">Metal-binding</keyword>
<accession>A0A846N2E3</accession>
<evidence type="ECO:0000313" key="14">
    <source>
        <dbReference type="Proteomes" id="UP000570514"/>
    </source>
</evidence>
<evidence type="ECO:0000256" key="4">
    <source>
        <dbReference type="ARBA" id="ARBA00022723"/>
    </source>
</evidence>
<feature type="binding site" description="axial binding residue" evidence="9">
    <location>
        <position position="344"/>
    </location>
    <ligand>
        <name>heme</name>
        <dbReference type="ChEBI" id="CHEBI:30413"/>
    </ligand>
    <ligandPart>
        <name>Fe</name>
        <dbReference type="ChEBI" id="CHEBI:18248"/>
    </ligandPart>
</feature>
<dbReference type="GO" id="GO:0042542">
    <property type="term" value="P:response to hydrogen peroxide"/>
    <property type="evidence" value="ECO:0007669"/>
    <property type="project" value="TreeGrafter"/>
</dbReference>
<evidence type="ECO:0000256" key="2">
    <source>
        <dbReference type="ARBA" id="ARBA00022559"/>
    </source>
</evidence>
<dbReference type="EMBL" id="JAASRM010000001">
    <property type="protein sequence ID" value="NIK90108.1"/>
    <property type="molecule type" value="Genomic_DNA"/>
</dbReference>
<evidence type="ECO:0000256" key="11">
    <source>
        <dbReference type="SAM" id="Phobius"/>
    </source>
</evidence>
<dbReference type="CDD" id="cd08153">
    <property type="entry name" value="srpA_like"/>
    <property type="match status" value="1"/>
</dbReference>
<comment type="cofactor">
    <cofactor evidence="7">
        <name>heme</name>
        <dbReference type="ChEBI" id="CHEBI:30413"/>
    </cofactor>
</comment>
<dbReference type="Pfam" id="PF00199">
    <property type="entry name" value="Catalase"/>
    <property type="match status" value="1"/>
</dbReference>
<dbReference type="SUPFAM" id="SSF56634">
    <property type="entry name" value="Heme-dependent catalase-like"/>
    <property type="match status" value="1"/>
</dbReference>
<evidence type="ECO:0000256" key="9">
    <source>
        <dbReference type="PIRSR" id="PIRSR000296-2"/>
    </source>
</evidence>
<feature type="active site" evidence="8">
    <location>
        <position position="77"/>
    </location>
</feature>
<comment type="similarity">
    <text evidence="1 7">Belongs to the catalase family.</text>
</comment>
<dbReference type="Proteomes" id="UP000570514">
    <property type="component" value="Unassembled WGS sequence"/>
</dbReference>
<dbReference type="PIRSF" id="PIRSF000296">
    <property type="entry name" value="SrpA"/>
    <property type="match status" value="1"/>
</dbReference>
<keyword evidence="5 7" id="KW-0560">Oxidoreductase</keyword>
<keyword evidence="2 7" id="KW-0575">Peroxidase</keyword>
<evidence type="ECO:0000256" key="7">
    <source>
        <dbReference type="PIRNR" id="PIRNR000296"/>
    </source>
</evidence>
<keyword evidence="14" id="KW-1185">Reference proteome</keyword>
<dbReference type="GO" id="GO:0005737">
    <property type="term" value="C:cytoplasm"/>
    <property type="evidence" value="ECO:0007669"/>
    <property type="project" value="TreeGrafter"/>
</dbReference>
<dbReference type="PROSITE" id="PS51402">
    <property type="entry name" value="CATALASE_3"/>
    <property type="match status" value="1"/>
</dbReference>
<dbReference type="SMART" id="SM01060">
    <property type="entry name" value="Catalase"/>
    <property type="match status" value="1"/>
</dbReference>
<feature type="region of interest" description="Disordered" evidence="10">
    <location>
        <begin position="348"/>
        <end position="369"/>
    </location>
</feature>
<protein>
    <recommendedName>
        <fullName evidence="7">Catalase-related peroxidase</fullName>
        <ecNumber evidence="7">1.11.1.-</ecNumber>
    </recommendedName>
</protein>
<feature type="domain" description="Catalase core" evidence="12">
    <location>
        <begin position="29"/>
        <end position="365"/>
    </location>
</feature>
<keyword evidence="11" id="KW-0472">Membrane</keyword>
<proteinExistence type="inferred from homology"/>
<dbReference type="PANTHER" id="PTHR11465:SF9">
    <property type="entry name" value="CATALASE"/>
    <property type="match status" value="1"/>
</dbReference>
<dbReference type="InterPro" id="IPR024168">
    <property type="entry name" value="Catalase_SrpA-type_pred"/>
</dbReference>
<evidence type="ECO:0000313" key="13">
    <source>
        <dbReference type="EMBL" id="NIK90108.1"/>
    </source>
</evidence>
<keyword evidence="11" id="KW-0812">Transmembrane</keyword>
<gene>
    <name evidence="13" type="ORF">FHS83_003426</name>
</gene>
<keyword evidence="3 7" id="KW-0349">Heme</keyword>
<dbReference type="GO" id="GO:0004096">
    <property type="term" value="F:catalase activity"/>
    <property type="evidence" value="ECO:0007669"/>
    <property type="project" value="InterPro"/>
</dbReference>
<evidence type="ECO:0000256" key="5">
    <source>
        <dbReference type="ARBA" id="ARBA00023002"/>
    </source>
</evidence>
<evidence type="ECO:0000256" key="1">
    <source>
        <dbReference type="ARBA" id="ARBA00005329"/>
    </source>
</evidence>
<dbReference type="GO" id="GO:0046872">
    <property type="term" value="F:metal ion binding"/>
    <property type="evidence" value="ECO:0007669"/>
    <property type="project" value="UniProtKB-KW"/>
</dbReference>
<dbReference type="InterPro" id="IPR018028">
    <property type="entry name" value="Catalase"/>
</dbReference>
<dbReference type="GO" id="GO:0042744">
    <property type="term" value="P:hydrogen peroxide catabolic process"/>
    <property type="evidence" value="ECO:0007669"/>
    <property type="project" value="TreeGrafter"/>
</dbReference>
<reference evidence="13 14" key="1">
    <citation type="submission" date="2020-03" db="EMBL/GenBank/DDBJ databases">
        <title>Genomic Encyclopedia of Type Strains, Phase IV (KMG-IV): sequencing the most valuable type-strain genomes for metagenomic binning, comparative biology and taxonomic classification.</title>
        <authorList>
            <person name="Goeker M."/>
        </authorList>
    </citation>
    <scope>NUCLEOTIDE SEQUENCE [LARGE SCALE GENOMIC DNA]</scope>
    <source>
        <strain evidence="13 14">DSM 19867</strain>
    </source>
</reference>
<dbReference type="Gene3D" id="2.40.180.10">
    <property type="entry name" value="Catalase core domain"/>
    <property type="match status" value="1"/>
</dbReference>
<comment type="function">
    <text evidence="7">Has an organic peroxide-dependent peroxidase activity.</text>
</comment>
<dbReference type="EC" id="1.11.1.-" evidence="7"/>
<feature type="transmembrane region" description="Helical" evidence="11">
    <location>
        <begin position="25"/>
        <end position="50"/>
    </location>
</feature>
<comment type="caution">
    <text evidence="13">The sequence shown here is derived from an EMBL/GenBank/DDBJ whole genome shotgun (WGS) entry which is preliminary data.</text>
</comment>
<evidence type="ECO:0000256" key="10">
    <source>
        <dbReference type="SAM" id="MobiDB-lite"/>
    </source>
</evidence>
<organism evidence="13 14">
    <name type="scientific">Rhizomicrobium palustre</name>
    <dbReference type="NCBI Taxonomy" id="189966"/>
    <lineage>
        <taxon>Bacteria</taxon>
        <taxon>Pseudomonadati</taxon>
        <taxon>Pseudomonadota</taxon>
        <taxon>Alphaproteobacteria</taxon>
        <taxon>Micropepsales</taxon>
        <taxon>Micropepsaceae</taxon>
        <taxon>Rhizomicrobium</taxon>
    </lineage>
</organism>
<evidence type="ECO:0000256" key="3">
    <source>
        <dbReference type="ARBA" id="ARBA00022617"/>
    </source>
</evidence>